<comment type="caution">
    <text evidence="2">The sequence shown here is derived from an EMBL/GenBank/DDBJ whole genome shotgun (WGS) entry which is preliminary data.</text>
</comment>
<keyword evidence="1" id="KW-0472">Membrane</keyword>
<organism evidence="2 3">
    <name type="scientific">Thiothrix lacustris</name>
    <dbReference type="NCBI Taxonomy" id="525917"/>
    <lineage>
        <taxon>Bacteria</taxon>
        <taxon>Pseudomonadati</taxon>
        <taxon>Pseudomonadota</taxon>
        <taxon>Gammaproteobacteria</taxon>
        <taxon>Thiotrichales</taxon>
        <taxon>Thiotrichaceae</taxon>
        <taxon>Thiothrix</taxon>
    </lineage>
</organism>
<keyword evidence="1" id="KW-1133">Transmembrane helix</keyword>
<accession>A0A1Y1QMP7</accession>
<dbReference type="EMBL" id="MTEJ01000142">
    <property type="protein sequence ID" value="OQX09451.1"/>
    <property type="molecule type" value="Genomic_DNA"/>
</dbReference>
<evidence type="ECO:0000313" key="3">
    <source>
        <dbReference type="Proteomes" id="UP000192491"/>
    </source>
</evidence>
<gene>
    <name evidence="2" type="ORF">BWK73_22835</name>
</gene>
<dbReference type="AlphaFoldDB" id="A0A1Y1QMP7"/>
<evidence type="ECO:0008006" key="4">
    <source>
        <dbReference type="Google" id="ProtNLM"/>
    </source>
</evidence>
<keyword evidence="1" id="KW-0812">Transmembrane</keyword>
<evidence type="ECO:0000256" key="1">
    <source>
        <dbReference type="SAM" id="Phobius"/>
    </source>
</evidence>
<proteinExistence type="predicted"/>
<reference evidence="2 3" key="1">
    <citation type="submission" date="2017-01" db="EMBL/GenBank/DDBJ databases">
        <title>Novel large sulfur bacteria in the metagenomes of groundwater-fed chemosynthetic microbial mats in the Lake Huron basin.</title>
        <authorList>
            <person name="Sharrar A.M."/>
            <person name="Flood B.E."/>
            <person name="Bailey J.V."/>
            <person name="Jones D.S."/>
            <person name="Biddanda B."/>
            <person name="Ruberg S.A."/>
            <person name="Marcus D.N."/>
            <person name="Dick G.J."/>
        </authorList>
    </citation>
    <scope>NUCLEOTIDE SEQUENCE [LARGE SCALE GENOMIC DNA]</scope>
    <source>
        <strain evidence="2">A8</strain>
    </source>
</reference>
<protein>
    <recommendedName>
        <fullName evidence="4">Late embryogenesis abundant protein LEA-2 subgroup domain-containing protein</fullName>
    </recommendedName>
</protein>
<sequence length="166" mass="18473">MLDTIPIGGLFAFFNWLPLFVLRRFFPPAKIAQLIYVDIKPRSRATLDLGQAASFTIYLQAINLSPFVVELDRASFRFYCGGQTINASILNKQAIMPGATAVLSIHENIPDGHANTMVSFLDRNPQALDGNIEFNCKLHPFAKNIGRLDGLDLNVYGQEHRQPPTA</sequence>
<evidence type="ECO:0000313" key="2">
    <source>
        <dbReference type="EMBL" id="OQX09451.1"/>
    </source>
</evidence>
<dbReference type="Proteomes" id="UP000192491">
    <property type="component" value="Unassembled WGS sequence"/>
</dbReference>
<name>A0A1Y1QMP7_9GAMM</name>
<feature type="transmembrane region" description="Helical" evidence="1">
    <location>
        <begin position="6"/>
        <end position="26"/>
    </location>
</feature>